<dbReference type="Proteomes" id="UP000241118">
    <property type="component" value="Unassembled WGS sequence"/>
</dbReference>
<dbReference type="RefSeq" id="WP_281262276.1">
    <property type="nucleotide sequence ID" value="NZ_PYAX01000002.1"/>
</dbReference>
<gene>
    <name evidence="1" type="ORF">B0I31_102166</name>
</gene>
<evidence type="ECO:0000313" key="2">
    <source>
        <dbReference type="Proteomes" id="UP000241118"/>
    </source>
</evidence>
<name>A0A2P8IFE2_SACCR</name>
<evidence type="ECO:0000313" key="1">
    <source>
        <dbReference type="EMBL" id="PSL57188.1"/>
    </source>
</evidence>
<dbReference type="AlphaFoldDB" id="A0A2P8IFE2"/>
<dbReference type="EMBL" id="PYAX01000002">
    <property type="protein sequence ID" value="PSL57188.1"/>
    <property type="molecule type" value="Genomic_DNA"/>
</dbReference>
<sequence length="41" mass="4503">MVRLLPDDTGLTADATVTLRYDKAANPSDHQVSLFMFGGYD</sequence>
<accession>A0A2P8IFE2</accession>
<keyword evidence="2" id="KW-1185">Reference proteome</keyword>
<organism evidence="1 2">
    <name type="scientific">Saccharothrix carnea</name>
    <dbReference type="NCBI Taxonomy" id="1280637"/>
    <lineage>
        <taxon>Bacteria</taxon>
        <taxon>Bacillati</taxon>
        <taxon>Actinomycetota</taxon>
        <taxon>Actinomycetes</taxon>
        <taxon>Pseudonocardiales</taxon>
        <taxon>Pseudonocardiaceae</taxon>
        <taxon>Saccharothrix</taxon>
    </lineage>
</organism>
<proteinExistence type="predicted"/>
<protein>
    <submittedName>
        <fullName evidence="1">Uncharacterized protein</fullName>
    </submittedName>
</protein>
<reference evidence="1 2" key="1">
    <citation type="submission" date="2018-03" db="EMBL/GenBank/DDBJ databases">
        <title>Genomic Encyclopedia of Type Strains, Phase III (KMG-III): the genomes of soil and plant-associated and newly described type strains.</title>
        <authorList>
            <person name="Whitman W."/>
        </authorList>
    </citation>
    <scope>NUCLEOTIDE SEQUENCE [LARGE SCALE GENOMIC DNA]</scope>
    <source>
        <strain evidence="1 2">CGMCC 4.7097</strain>
    </source>
</reference>
<comment type="caution">
    <text evidence="1">The sequence shown here is derived from an EMBL/GenBank/DDBJ whole genome shotgun (WGS) entry which is preliminary data.</text>
</comment>